<dbReference type="Gene3D" id="3.40.50.410">
    <property type="entry name" value="von Willebrand factor, type A domain"/>
    <property type="match status" value="1"/>
</dbReference>
<dbReference type="STRING" id="1449350.OCH239_21025"/>
<reference evidence="2 3" key="1">
    <citation type="submission" date="2014-01" db="EMBL/GenBank/DDBJ databases">
        <title>Roseivivax halodurans JCM 10272 Genome Sequencing.</title>
        <authorList>
            <person name="Lai Q."/>
            <person name="Li G."/>
            <person name="Shao Z."/>
        </authorList>
    </citation>
    <scope>NUCLEOTIDE SEQUENCE [LARGE SCALE GENOMIC DNA]</scope>
    <source>
        <strain evidence="2 3">JCM 10272</strain>
    </source>
</reference>
<feature type="domain" description="VWFA" evidence="1">
    <location>
        <begin position="1"/>
        <end position="143"/>
    </location>
</feature>
<dbReference type="InterPro" id="IPR002035">
    <property type="entry name" value="VWF_A"/>
</dbReference>
<dbReference type="AlphaFoldDB" id="X7EFY5"/>
<dbReference type="Pfam" id="PF13519">
    <property type="entry name" value="VWA_2"/>
    <property type="match status" value="1"/>
</dbReference>
<dbReference type="EMBL" id="JALZ01000008">
    <property type="protein sequence ID" value="ETX14837.1"/>
    <property type="molecule type" value="Genomic_DNA"/>
</dbReference>
<keyword evidence="3" id="KW-1185">Reference proteome</keyword>
<dbReference type="SMART" id="SM00327">
    <property type="entry name" value="VWA"/>
    <property type="match status" value="1"/>
</dbReference>
<dbReference type="InterPro" id="IPR036465">
    <property type="entry name" value="vWFA_dom_sf"/>
</dbReference>
<dbReference type="PATRIC" id="fig|1449350.3.peg.2033"/>
<dbReference type="eggNOG" id="COG2304">
    <property type="taxonomic scope" value="Bacteria"/>
</dbReference>
<dbReference type="OrthoDB" id="9783818at2"/>
<dbReference type="SUPFAM" id="SSF53300">
    <property type="entry name" value="vWA-like"/>
    <property type="match status" value="1"/>
</dbReference>
<evidence type="ECO:0000259" key="1">
    <source>
        <dbReference type="PROSITE" id="PS50234"/>
    </source>
</evidence>
<gene>
    <name evidence="2" type="ORF">OCH239_21025</name>
</gene>
<dbReference type="PROSITE" id="PS50234">
    <property type="entry name" value="VWFA"/>
    <property type="match status" value="1"/>
</dbReference>
<comment type="caution">
    <text evidence="2">The sequence shown here is derived from an EMBL/GenBank/DDBJ whole genome shotgun (WGS) entry which is preliminary data.</text>
</comment>
<sequence length="208" mass="22123">MIVFDGSGSMSEIGFNRLGAPRIFEAREAIRKAVPGIAESRRLGLIIYGPGERSACDNVNLRFSPAWDSAEPIIGEVESLWPSGATPLTEAVRQAAEVLDWRHRPGAVVLVTDGKETCGGTPCALAEEFARSGADFTVHVIGFKVRGDHFNLSAGSDDGIVSVARCLADGTGGRYETAETAQDLVAALRLTLGCNLYGSLEDGSRRIQ</sequence>
<accession>X7EFY5</accession>
<name>X7EFY5_9RHOB</name>
<evidence type="ECO:0000313" key="2">
    <source>
        <dbReference type="EMBL" id="ETX14837.1"/>
    </source>
</evidence>
<proteinExistence type="predicted"/>
<evidence type="ECO:0000313" key="3">
    <source>
        <dbReference type="Proteomes" id="UP000022447"/>
    </source>
</evidence>
<organism evidence="2 3">
    <name type="scientific">Roseivivax halodurans JCM 10272</name>
    <dbReference type="NCBI Taxonomy" id="1449350"/>
    <lineage>
        <taxon>Bacteria</taxon>
        <taxon>Pseudomonadati</taxon>
        <taxon>Pseudomonadota</taxon>
        <taxon>Alphaproteobacteria</taxon>
        <taxon>Rhodobacterales</taxon>
        <taxon>Roseobacteraceae</taxon>
        <taxon>Roseivivax</taxon>
    </lineage>
</organism>
<protein>
    <recommendedName>
        <fullName evidence="1">VWFA domain-containing protein</fullName>
    </recommendedName>
</protein>
<dbReference type="Proteomes" id="UP000022447">
    <property type="component" value="Unassembled WGS sequence"/>
</dbReference>